<gene>
    <name evidence="14" type="ORF">OVN521_LOCUS6131</name>
    <name evidence="15" type="ORF">UXM345_LOCUS11657</name>
    <name evidence="12" type="ORF">WKI299_LOCUS9511</name>
    <name evidence="13" type="ORF">XDN619_LOCUS30522</name>
</gene>
<feature type="region of interest" description="Disordered" evidence="10">
    <location>
        <begin position="327"/>
        <end position="347"/>
    </location>
</feature>
<feature type="region of interest" description="Disordered" evidence="10">
    <location>
        <begin position="72"/>
        <end position="98"/>
    </location>
</feature>
<evidence type="ECO:0000313" key="16">
    <source>
        <dbReference type="Proteomes" id="UP000663866"/>
    </source>
</evidence>
<dbReference type="PANTHER" id="PTHR10373:SF38">
    <property type="entry name" value="PROTEIN PANGOLIN, ISOFORM J"/>
    <property type="match status" value="1"/>
</dbReference>
<evidence type="ECO:0000256" key="2">
    <source>
        <dbReference type="ARBA" id="ARBA00006569"/>
    </source>
</evidence>
<dbReference type="EMBL" id="CAJOBF010001173">
    <property type="protein sequence ID" value="CAF3921559.1"/>
    <property type="molecule type" value="Genomic_DNA"/>
</dbReference>
<dbReference type="Proteomes" id="UP000663866">
    <property type="component" value="Unassembled WGS sequence"/>
</dbReference>
<evidence type="ECO:0000256" key="3">
    <source>
        <dbReference type="ARBA" id="ARBA00022687"/>
    </source>
</evidence>
<dbReference type="PROSITE" id="PS50118">
    <property type="entry name" value="HMG_BOX_2"/>
    <property type="match status" value="1"/>
</dbReference>
<dbReference type="InterPro" id="IPR024940">
    <property type="entry name" value="TCF/LEF"/>
</dbReference>
<dbReference type="CDD" id="cd21996">
    <property type="entry name" value="HMG-box_TCF7-like"/>
    <property type="match status" value="1"/>
</dbReference>
<dbReference type="GO" id="GO:0000785">
    <property type="term" value="C:chromatin"/>
    <property type="evidence" value="ECO:0007669"/>
    <property type="project" value="TreeGrafter"/>
</dbReference>
<dbReference type="PANTHER" id="PTHR10373">
    <property type="entry name" value="TRANSCRIPTION FACTOR 7 FAMILY MEMBER"/>
    <property type="match status" value="1"/>
</dbReference>
<sequence length="519" mass="59426">MPTNIFISNTTDLTLDLSIKTSSKRSMSSIKATTVDNASPSLTTSDPGGGNISIIDNDEVKIFECEKHEEDVDIDDDDTDNGRLSPVIKEEELSPQQISSTNLNDRLNSEQQLHSFFPYFISPYYHPSNGAQSLDKLASLESLSKFMSPPPAHISNSNLCLDQNTGMHNSIYPLSSPASFQSPYSQHWRPHMFPFVFPPNYPLSQSSSSHSASPTQKRSSNIRRIIEDSSQQQQQQQQPKQSLFHEDHKQKRSHIKKPLNAFMLFMKEQRAQVVQECTLRESAAINQILGRKWHELDRNVQQKYYDMARDERMRHMQLYPGWSARDNYGARKKRGNKGKKREKNQGENGECLNQKKCRARFGLDQQANWCKHCKRKKKCLRYTENETTSIGVSSWSEEDDTDNIDDSNDCDVIPIMEHNNNNNNNNNNNLSIHTGISKDSDEENKSRLLKYQQMSNSLEHNPTNKMSMAMSMMASRKDSSSSSSSSQVSFLQPSHQYPYYDSFLSTTSMPILNEFKRET</sequence>
<feature type="region of interest" description="Disordered" evidence="10">
    <location>
        <begin position="227"/>
        <end position="253"/>
    </location>
</feature>
<dbReference type="SUPFAM" id="SSF47095">
    <property type="entry name" value="HMG-box"/>
    <property type="match status" value="1"/>
</dbReference>
<dbReference type="EMBL" id="CAJNRF010003083">
    <property type="protein sequence ID" value="CAF2047305.1"/>
    <property type="molecule type" value="Genomic_DNA"/>
</dbReference>
<dbReference type="GO" id="GO:0060070">
    <property type="term" value="P:canonical Wnt signaling pathway"/>
    <property type="evidence" value="ECO:0007669"/>
    <property type="project" value="TreeGrafter"/>
</dbReference>
<evidence type="ECO:0000256" key="1">
    <source>
        <dbReference type="ARBA" id="ARBA00004123"/>
    </source>
</evidence>
<keyword evidence="3" id="KW-0879">Wnt signaling pathway</keyword>
<evidence type="ECO:0000256" key="10">
    <source>
        <dbReference type="SAM" id="MobiDB-lite"/>
    </source>
</evidence>
<evidence type="ECO:0000313" key="12">
    <source>
        <dbReference type="EMBL" id="CAF2047305.1"/>
    </source>
</evidence>
<dbReference type="Proteomes" id="UP000663842">
    <property type="component" value="Unassembled WGS sequence"/>
</dbReference>
<dbReference type="FunFam" id="1.10.30.10:FF:000001">
    <property type="entry name" value="transcription factor 7 isoform X2"/>
    <property type="match status" value="1"/>
</dbReference>
<comment type="caution">
    <text evidence="13">The sequence shown here is derived from an EMBL/GenBank/DDBJ whole genome shotgun (WGS) entry which is preliminary data.</text>
</comment>
<feature type="compositionally biased region" description="Basic residues" evidence="10">
    <location>
        <begin position="330"/>
        <end position="342"/>
    </location>
</feature>
<organism evidence="13 17">
    <name type="scientific">Rotaria magnacalcarata</name>
    <dbReference type="NCBI Taxonomy" id="392030"/>
    <lineage>
        <taxon>Eukaryota</taxon>
        <taxon>Metazoa</taxon>
        <taxon>Spiralia</taxon>
        <taxon>Gnathifera</taxon>
        <taxon>Rotifera</taxon>
        <taxon>Eurotatoria</taxon>
        <taxon>Bdelloidea</taxon>
        <taxon>Philodinida</taxon>
        <taxon>Philodinidae</taxon>
        <taxon>Rotaria</taxon>
    </lineage>
</organism>
<keyword evidence="6" id="KW-0010">Activator</keyword>
<dbReference type="EMBL" id="CAJOBG010000633">
    <property type="protein sequence ID" value="CAF3838924.1"/>
    <property type="molecule type" value="Genomic_DNA"/>
</dbReference>
<name>A0A816YMI8_9BILA</name>
<dbReference type="InterPro" id="IPR009071">
    <property type="entry name" value="HMG_box_dom"/>
</dbReference>
<dbReference type="GO" id="GO:0000978">
    <property type="term" value="F:RNA polymerase II cis-regulatory region sequence-specific DNA binding"/>
    <property type="evidence" value="ECO:0007669"/>
    <property type="project" value="TreeGrafter"/>
</dbReference>
<evidence type="ECO:0000256" key="8">
    <source>
        <dbReference type="ARBA" id="ARBA00023242"/>
    </source>
</evidence>
<evidence type="ECO:0000313" key="15">
    <source>
        <dbReference type="EMBL" id="CAF3921559.1"/>
    </source>
</evidence>
<evidence type="ECO:0000313" key="13">
    <source>
        <dbReference type="EMBL" id="CAF2161914.1"/>
    </source>
</evidence>
<accession>A0A816YMI8</accession>
<evidence type="ECO:0000256" key="5">
    <source>
        <dbReference type="ARBA" id="ARBA00023125"/>
    </source>
</evidence>
<dbReference type="Proteomes" id="UP000663856">
    <property type="component" value="Unassembled WGS sequence"/>
</dbReference>
<evidence type="ECO:0000256" key="9">
    <source>
        <dbReference type="PROSITE-ProRule" id="PRU00267"/>
    </source>
</evidence>
<evidence type="ECO:0000256" key="6">
    <source>
        <dbReference type="ARBA" id="ARBA00023159"/>
    </source>
</evidence>
<proteinExistence type="inferred from homology"/>
<dbReference type="SMART" id="SM01366">
    <property type="entry name" value="c-clamp"/>
    <property type="match status" value="1"/>
</dbReference>
<keyword evidence="5 9" id="KW-0238">DNA-binding</keyword>
<evidence type="ECO:0000313" key="14">
    <source>
        <dbReference type="EMBL" id="CAF3838924.1"/>
    </source>
</evidence>
<comment type="similarity">
    <text evidence="2">Belongs to the TCF/LEF family.</text>
</comment>
<dbReference type="EMBL" id="CAJNRG010015102">
    <property type="protein sequence ID" value="CAF2161914.1"/>
    <property type="molecule type" value="Genomic_DNA"/>
</dbReference>
<protein>
    <recommendedName>
        <fullName evidence="11">HMG box domain-containing protein</fullName>
    </recommendedName>
</protein>
<dbReference type="Pfam" id="PF00505">
    <property type="entry name" value="HMG_box"/>
    <property type="match status" value="1"/>
</dbReference>
<dbReference type="GO" id="GO:0000981">
    <property type="term" value="F:DNA-binding transcription factor activity, RNA polymerase II-specific"/>
    <property type="evidence" value="ECO:0007669"/>
    <property type="project" value="TreeGrafter"/>
</dbReference>
<evidence type="ECO:0000313" key="17">
    <source>
        <dbReference type="Proteomes" id="UP000663887"/>
    </source>
</evidence>
<evidence type="ECO:0000256" key="7">
    <source>
        <dbReference type="ARBA" id="ARBA00023163"/>
    </source>
</evidence>
<dbReference type="AlphaFoldDB" id="A0A816YMI8"/>
<evidence type="ECO:0000256" key="4">
    <source>
        <dbReference type="ARBA" id="ARBA00023015"/>
    </source>
</evidence>
<dbReference type="SMART" id="SM00398">
    <property type="entry name" value="HMG"/>
    <property type="match status" value="1"/>
</dbReference>
<keyword evidence="7" id="KW-0804">Transcription</keyword>
<comment type="subcellular location">
    <subcellularLocation>
        <location evidence="1">Nucleus</location>
    </subcellularLocation>
</comment>
<evidence type="ECO:0000259" key="11">
    <source>
        <dbReference type="PROSITE" id="PS50118"/>
    </source>
</evidence>
<dbReference type="InterPro" id="IPR036910">
    <property type="entry name" value="HMG_box_dom_sf"/>
</dbReference>
<keyword evidence="16" id="KW-1185">Reference proteome</keyword>
<feature type="domain" description="HMG box" evidence="11">
    <location>
        <begin position="255"/>
        <end position="323"/>
    </location>
</feature>
<dbReference type="Proteomes" id="UP000663887">
    <property type="component" value="Unassembled WGS sequence"/>
</dbReference>
<keyword evidence="4" id="KW-0805">Transcription regulation</keyword>
<dbReference type="GO" id="GO:1990907">
    <property type="term" value="C:beta-catenin-TCF complex"/>
    <property type="evidence" value="ECO:0007669"/>
    <property type="project" value="TreeGrafter"/>
</dbReference>
<dbReference type="Gene3D" id="1.10.30.10">
    <property type="entry name" value="High mobility group box domain"/>
    <property type="match status" value="1"/>
</dbReference>
<keyword evidence="8 9" id="KW-0539">Nucleus</keyword>
<reference evidence="13" key="1">
    <citation type="submission" date="2021-02" db="EMBL/GenBank/DDBJ databases">
        <authorList>
            <person name="Nowell W R."/>
        </authorList>
    </citation>
    <scope>NUCLEOTIDE SEQUENCE</scope>
</reference>
<feature type="DNA-binding region" description="HMG box" evidence="9">
    <location>
        <begin position="255"/>
        <end position="323"/>
    </location>
</feature>